<dbReference type="EMBL" id="LAZR01024247">
    <property type="protein sequence ID" value="KKL75796.1"/>
    <property type="molecule type" value="Genomic_DNA"/>
</dbReference>
<comment type="caution">
    <text evidence="1">The sequence shown here is derived from an EMBL/GenBank/DDBJ whole genome shotgun (WGS) entry which is preliminary data.</text>
</comment>
<accession>A0A0F9FBE5</accession>
<gene>
    <name evidence="1" type="ORF">LCGC14_2051280</name>
</gene>
<protein>
    <submittedName>
        <fullName evidence="1">Uncharacterized protein</fullName>
    </submittedName>
</protein>
<sequence length="132" mass="15478">MIKPEQRVSLNVYVSKIEKRIIEQNAFLKDYKSTSAFLRELGLGTDISNNTLLAILLVYLKTKLENYSPEKSLNWVRKKQWNDIKVGVISKFSGMKKDKYDMVLKKLDETISHAVDLKKELMELLKKRREND</sequence>
<proteinExistence type="predicted"/>
<evidence type="ECO:0000313" key="1">
    <source>
        <dbReference type="EMBL" id="KKL75796.1"/>
    </source>
</evidence>
<name>A0A0F9FBE5_9ZZZZ</name>
<organism evidence="1">
    <name type="scientific">marine sediment metagenome</name>
    <dbReference type="NCBI Taxonomy" id="412755"/>
    <lineage>
        <taxon>unclassified sequences</taxon>
        <taxon>metagenomes</taxon>
        <taxon>ecological metagenomes</taxon>
    </lineage>
</organism>
<reference evidence="1" key="1">
    <citation type="journal article" date="2015" name="Nature">
        <title>Complex archaea that bridge the gap between prokaryotes and eukaryotes.</title>
        <authorList>
            <person name="Spang A."/>
            <person name="Saw J.H."/>
            <person name="Jorgensen S.L."/>
            <person name="Zaremba-Niedzwiedzka K."/>
            <person name="Martijn J."/>
            <person name="Lind A.E."/>
            <person name="van Eijk R."/>
            <person name="Schleper C."/>
            <person name="Guy L."/>
            <person name="Ettema T.J."/>
        </authorList>
    </citation>
    <scope>NUCLEOTIDE SEQUENCE</scope>
</reference>
<dbReference type="AlphaFoldDB" id="A0A0F9FBE5"/>